<comment type="caution">
    <text evidence="5">The sequence shown here is derived from an EMBL/GenBank/DDBJ whole genome shotgun (WGS) entry which is preliminary data.</text>
</comment>
<keyword evidence="3" id="KW-0274">FAD</keyword>
<dbReference type="NCBIfam" id="NF038174">
    <property type="entry name" value="maturase_GoxB"/>
    <property type="match status" value="1"/>
</dbReference>
<dbReference type="InterPro" id="IPR036188">
    <property type="entry name" value="FAD/NAD-bd_sf"/>
</dbReference>
<keyword evidence="6" id="KW-1185">Reference proteome</keyword>
<dbReference type="Gene3D" id="3.30.9.100">
    <property type="match status" value="1"/>
</dbReference>
<keyword evidence="2" id="KW-0285">Flavoprotein</keyword>
<proteinExistence type="predicted"/>
<evidence type="ECO:0000259" key="4">
    <source>
        <dbReference type="Pfam" id="PF01134"/>
    </source>
</evidence>
<dbReference type="GO" id="GO:0004497">
    <property type="term" value="F:monooxygenase activity"/>
    <property type="evidence" value="ECO:0007669"/>
    <property type="project" value="InterPro"/>
</dbReference>
<dbReference type="InterPro" id="IPR040131">
    <property type="entry name" value="MnmG_N"/>
</dbReference>
<dbReference type="InterPro" id="IPR006905">
    <property type="entry name" value="Flavin_halogenase"/>
</dbReference>
<dbReference type="InterPro" id="IPR050816">
    <property type="entry name" value="Flavin-dep_Halogenase_NPB"/>
</dbReference>
<reference evidence="5" key="1">
    <citation type="submission" date="2023-07" db="EMBL/GenBank/DDBJ databases">
        <title>Genomic Encyclopedia of Type Strains, Phase IV (KMG-IV): sequencing the most valuable type-strain genomes for metagenomic binning, comparative biology and taxonomic classification.</title>
        <authorList>
            <person name="Goeker M."/>
        </authorList>
    </citation>
    <scope>NUCLEOTIDE SEQUENCE</scope>
    <source>
        <strain evidence="5">DSM 21202</strain>
    </source>
</reference>
<evidence type="ECO:0000313" key="6">
    <source>
        <dbReference type="Proteomes" id="UP001229244"/>
    </source>
</evidence>
<dbReference type="PANTHER" id="PTHR43747">
    <property type="entry name" value="FAD-BINDING PROTEIN"/>
    <property type="match status" value="1"/>
</dbReference>
<name>A0AAE4ARP6_9HYPH</name>
<feature type="domain" description="MnmG N-terminal" evidence="4">
    <location>
        <begin position="11"/>
        <end position="38"/>
    </location>
</feature>
<evidence type="ECO:0000256" key="3">
    <source>
        <dbReference type="ARBA" id="ARBA00022827"/>
    </source>
</evidence>
<sequence length="387" mass="41425">MSPGDIPDGAVAVVGGGIAGCAACLSLGRRGIPVTLIAPPPPAEKPGETLAAAALPLLADLEAGHLLTAPSHRPATASFTSWGTSALIEQHAAARPEGLGLILDRGRFEADLFDLVKRRGIQRIEAALADFRRTGAGWTLTTDAGDVIPARFLIDATGRRALIGRRTGRVRRIDRLVAACTVLTQHDTGIDPTPATLIEAVDDGWWYAALLADRRLVVQFYSDPDLIPRGLSGNLDLWRRMAGQTAYISQWIDSAGYALTEPPRLAPAGTSWLEESAGPDWLAVGDAAAAFDPLSAHGMTTALWTGLHGANAVTAALGGDLSELETYAARLRTGVERFSRGRVDVYAREARFHDRPFWRRRRSSGLSRHHLAASPDEVGPQHERTVL</sequence>
<evidence type="ECO:0000313" key="5">
    <source>
        <dbReference type="EMBL" id="MDQ0314308.1"/>
    </source>
</evidence>
<dbReference type="PANTHER" id="PTHR43747:SF1">
    <property type="entry name" value="SLR1998 PROTEIN"/>
    <property type="match status" value="1"/>
</dbReference>
<evidence type="ECO:0000256" key="1">
    <source>
        <dbReference type="ARBA" id="ARBA00001974"/>
    </source>
</evidence>
<dbReference type="EMBL" id="JAUSUL010000001">
    <property type="protein sequence ID" value="MDQ0314308.1"/>
    <property type="molecule type" value="Genomic_DNA"/>
</dbReference>
<dbReference type="Pfam" id="PF01134">
    <property type="entry name" value="GIDA"/>
    <property type="match status" value="1"/>
</dbReference>
<dbReference type="SUPFAM" id="SSF51905">
    <property type="entry name" value="FAD/NAD(P)-binding domain"/>
    <property type="match status" value="1"/>
</dbReference>
<dbReference type="PRINTS" id="PR00420">
    <property type="entry name" value="RNGMNOXGNASE"/>
</dbReference>
<dbReference type="AlphaFoldDB" id="A0AAE4ARP6"/>
<protein>
    <submittedName>
        <fullName evidence="5">2-polyprenyl-6-methoxyphenol hydroxylase-like FAD-dependent oxidoreductase</fullName>
    </submittedName>
</protein>
<accession>A0AAE4ARP6</accession>
<dbReference type="Pfam" id="PF04820">
    <property type="entry name" value="Trp_halogenase"/>
    <property type="match status" value="1"/>
</dbReference>
<dbReference type="Gene3D" id="3.50.50.60">
    <property type="entry name" value="FAD/NAD(P)-binding domain"/>
    <property type="match status" value="1"/>
</dbReference>
<evidence type="ECO:0000256" key="2">
    <source>
        <dbReference type="ARBA" id="ARBA00022630"/>
    </source>
</evidence>
<dbReference type="RefSeq" id="WP_306884081.1">
    <property type="nucleotide sequence ID" value="NZ_JAUSUL010000001.1"/>
</dbReference>
<organism evidence="5 6">
    <name type="scientific">Amorphus orientalis</name>
    <dbReference type="NCBI Taxonomy" id="649198"/>
    <lineage>
        <taxon>Bacteria</taxon>
        <taxon>Pseudomonadati</taxon>
        <taxon>Pseudomonadota</taxon>
        <taxon>Alphaproteobacteria</taxon>
        <taxon>Hyphomicrobiales</taxon>
        <taxon>Amorphaceae</taxon>
        <taxon>Amorphus</taxon>
    </lineage>
</organism>
<gene>
    <name evidence="5" type="ORF">J2S73_000745</name>
</gene>
<dbReference type="Proteomes" id="UP001229244">
    <property type="component" value="Unassembled WGS sequence"/>
</dbReference>
<comment type="cofactor">
    <cofactor evidence="1">
        <name>FAD</name>
        <dbReference type="ChEBI" id="CHEBI:57692"/>
    </cofactor>
</comment>